<evidence type="ECO:0000256" key="1">
    <source>
        <dbReference type="ARBA" id="ARBA00000085"/>
    </source>
</evidence>
<evidence type="ECO:0000256" key="8">
    <source>
        <dbReference type="ARBA" id="ARBA00022777"/>
    </source>
</evidence>
<evidence type="ECO:0000313" key="16">
    <source>
        <dbReference type="Proteomes" id="UP000306196"/>
    </source>
</evidence>
<keyword evidence="11" id="KW-0902">Two-component regulatory system</keyword>
<keyword evidence="12 13" id="KW-0472">Membrane</keyword>
<evidence type="ECO:0000256" key="5">
    <source>
        <dbReference type="ARBA" id="ARBA00022679"/>
    </source>
</evidence>
<dbReference type="GO" id="GO:0005524">
    <property type="term" value="F:ATP binding"/>
    <property type="evidence" value="ECO:0007669"/>
    <property type="project" value="UniProtKB-KW"/>
</dbReference>
<evidence type="ECO:0000259" key="14">
    <source>
        <dbReference type="PROSITE" id="PS50109"/>
    </source>
</evidence>
<dbReference type="SUPFAM" id="SSF52402">
    <property type="entry name" value="Adenine nucleotide alpha hydrolases-like"/>
    <property type="match status" value="1"/>
</dbReference>
<keyword evidence="7" id="KW-0547">Nucleotide-binding</keyword>
<feature type="domain" description="Histidine kinase" evidence="14">
    <location>
        <begin position="670"/>
        <end position="877"/>
    </location>
</feature>
<dbReference type="GO" id="GO:0005737">
    <property type="term" value="C:cytoplasm"/>
    <property type="evidence" value="ECO:0007669"/>
    <property type="project" value="UniProtKB-ARBA"/>
</dbReference>
<dbReference type="CDD" id="cd00082">
    <property type="entry name" value="HisKA"/>
    <property type="match status" value="1"/>
</dbReference>
<dbReference type="CDD" id="cd01987">
    <property type="entry name" value="USP_KdpD-like"/>
    <property type="match status" value="1"/>
</dbReference>
<evidence type="ECO:0000256" key="4">
    <source>
        <dbReference type="ARBA" id="ARBA00022553"/>
    </source>
</evidence>
<dbReference type="OrthoDB" id="9806130at2"/>
<dbReference type="Proteomes" id="UP000306196">
    <property type="component" value="Unassembled WGS sequence"/>
</dbReference>
<dbReference type="PRINTS" id="PR00344">
    <property type="entry name" value="BCTRLSENSOR"/>
</dbReference>
<dbReference type="InterPro" id="IPR052023">
    <property type="entry name" value="Histidine_kinase_KdpD"/>
</dbReference>
<evidence type="ECO:0000256" key="13">
    <source>
        <dbReference type="SAM" id="Phobius"/>
    </source>
</evidence>
<dbReference type="SMART" id="SM00387">
    <property type="entry name" value="HATPase_c"/>
    <property type="match status" value="1"/>
</dbReference>
<dbReference type="InterPro" id="IPR003594">
    <property type="entry name" value="HATPase_dom"/>
</dbReference>
<dbReference type="InterPro" id="IPR014729">
    <property type="entry name" value="Rossmann-like_a/b/a_fold"/>
</dbReference>
<evidence type="ECO:0000256" key="3">
    <source>
        <dbReference type="ARBA" id="ARBA00012438"/>
    </source>
</evidence>
<dbReference type="InterPro" id="IPR027417">
    <property type="entry name" value="P-loop_NTPase"/>
</dbReference>
<dbReference type="InterPro" id="IPR006016">
    <property type="entry name" value="UspA"/>
</dbReference>
<dbReference type="EMBL" id="VAUV01000009">
    <property type="protein sequence ID" value="TLD70249.1"/>
    <property type="molecule type" value="Genomic_DNA"/>
</dbReference>
<dbReference type="PROSITE" id="PS50109">
    <property type="entry name" value="HIS_KIN"/>
    <property type="match status" value="1"/>
</dbReference>
<dbReference type="InterPro" id="IPR036890">
    <property type="entry name" value="HATPase_C_sf"/>
</dbReference>
<keyword evidence="10 13" id="KW-1133">Transmembrane helix</keyword>
<evidence type="ECO:0000256" key="2">
    <source>
        <dbReference type="ARBA" id="ARBA00004141"/>
    </source>
</evidence>
<dbReference type="PANTHER" id="PTHR45569:SF1">
    <property type="entry name" value="SENSOR PROTEIN KDPD"/>
    <property type="match status" value="1"/>
</dbReference>
<dbReference type="RefSeq" id="WP_138086848.1">
    <property type="nucleotide sequence ID" value="NZ_VAUV01000009.1"/>
</dbReference>
<sequence>MTELIRPDPDSLLAEVMRQEAQSKMGKLHIFLGMCPGVGKTFAMLQAAAQRQREGTNLLVGIVETHGRRETADLLNHLEVLPRKTLPHRDHPLTEFDLDAVLERRPDLVLVDELAHTNAPGSRHTKRYQDVLELLSAGIDVYTTVNVQHIESQVDTVRQITGVTIQETVPDSILDHAHEIELIDISVDKLLDRMAAGKVYLGDRAEHAMSNFFKEGNLTALREMALRFTAEHVDRDLENIRRSHRVTSPWKTNARLLLGVGPSPYAESLIRWTRRAATRLNCPWLIVWVESTTTPTPEAQKRLTASLALARQLGAEIVNVTGEDIATAILQVARERNVTQIVVGKPGKRRLFRPTLADQIIAQSGDIDVCVVRPTLATNQTSTPSKNTRPLPSPATLREYAWAIGITAVTTLIGFPLLPLTGYFFVGLLFLLTIILSSLRLTRGPVLLMATLNALCWNFLFIQPYYTFQIQNLHDSLMFGMFFIIALSMGHLTTRLRQRERAERQRQRQTAALLSVTQSAALSAQPDQGLAEALRTINELLNAQTAIVTRHGDHTLHSQPHPASTFIPTDKEWGVIHWSYDNKKPAGRFTDTLPVSDATWFPLQTATSILGVIGLKRNSATTLDFLTRQSIEAFALQIALVLEKEHFIAAIKHAELLAQSEHLQRTLLDSVSHELKTPLAIIQTSLDALDTEQNPYLDEIHTASQRLQRVVNNLLQITRIESTTIQPQSEWCTLSDLIHEALDTVQDDLTQHPIHQHLPDPAPTISLDPKIFTQAIANLIHNATTYTPPQTPIDIHASIENQKTLTLTVRDHGPGLPPDSTEKIFTKFYRLPGSPTGGTGLGLSIARALIRSLNGTLTAANHPQGGALFTIKLPVSILNADP</sequence>
<evidence type="ECO:0000256" key="11">
    <source>
        <dbReference type="ARBA" id="ARBA00023012"/>
    </source>
</evidence>
<dbReference type="GO" id="GO:0005886">
    <property type="term" value="C:plasma membrane"/>
    <property type="evidence" value="ECO:0007669"/>
    <property type="project" value="TreeGrafter"/>
</dbReference>
<dbReference type="GO" id="GO:0000155">
    <property type="term" value="F:phosphorelay sensor kinase activity"/>
    <property type="evidence" value="ECO:0007669"/>
    <property type="project" value="InterPro"/>
</dbReference>
<dbReference type="InterPro" id="IPR005467">
    <property type="entry name" value="His_kinase_dom"/>
</dbReference>
<dbReference type="CDD" id="cd00075">
    <property type="entry name" value="HATPase"/>
    <property type="match status" value="1"/>
</dbReference>
<feature type="transmembrane region" description="Helical" evidence="13">
    <location>
        <begin position="423"/>
        <end position="439"/>
    </location>
</feature>
<protein>
    <recommendedName>
        <fullName evidence="3">histidine kinase</fullName>
        <ecNumber evidence="3">2.7.13.3</ecNumber>
    </recommendedName>
</protein>
<organism evidence="15 16">
    <name type="scientific">Phragmitibacter flavus</name>
    <dbReference type="NCBI Taxonomy" id="2576071"/>
    <lineage>
        <taxon>Bacteria</taxon>
        <taxon>Pseudomonadati</taxon>
        <taxon>Verrucomicrobiota</taxon>
        <taxon>Verrucomicrobiia</taxon>
        <taxon>Verrucomicrobiales</taxon>
        <taxon>Verrucomicrobiaceae</taxon>
        <taxon>Phragmitibacter</taxon>
    </lineage>
</organism>
<dbReference type="Pfam" id="PF00512">
    <property type="entry name" value="HisKA"/>
    <property type="match status" value="1"/>
</dbReference>
<evidence type="ECO:0000256" key="12">
    <source>
        <dbReference type="ARBA" id="ARBA00023136"/>
    </source>
</evidence>
<proteinExistence type="predicted"/>
<evidence type="ECO:0000256" key="10">
    <source>
        <dbReference type="ARBA" id="ARBA00022989"/>
    </source>
</evidence>
<evidence type="ECO:0000256" key="7">
    <source>
        <dbReference type="ARBA" id="ARBA00022741"/>
    </source>
</evidence>
<accession>A0A5R8KF61</accession>
<dbReference type="InterPro" id="IPR025201">
    <property type="entry name" value="KdpD_TM"/>
</dbReference>
<dbReference type="InterPro" id="IPR029016">
    <property type="entry name" value="GAF-like_dom_sf"/>
</dbReference>
<keyword evidence="6 13" id="KW-0812">Transmembrane</keyword>
<dbReference type="Pfam" id="PF02518">
    <property type="entry name" value="HATPase_c"/>
    <property type="match status" value="1"/>
</dbReference>
<dbReference type="Pfam" id="PF00582">
    <property type="entry name" value="Usp"/>
    <property type="match status" value="1"/>
</dbReference>
<dbReference type="InterPro" id="IPR038318">
    <property type="entry name" value="KdpD_sf"/>
</dbReference>
<feature type="transmembrane region" description="Helical" evidence="13">
    <location>
        <begin position="446"/>
        <end position="466"/>
    </location>
</feature>
<dbReference type="SUPFAM" id="SSF52540">
    <property type="entry name" value="P-loop containing nucleoside triphosphate hydrolases"/>
    <property type="match status" value="1"/>
</dbReference>
<dbReference type="Gene3D" id="1.20.120.620">
    <property type="entry name" value="Backbone structure of the membrane domain of e. Coli histidine kinase receptor kdpd"/>
    <property type="match status" value="1"/>
</dbReference>
<dbReference type="SMART" id="SM00388">
    <property type="entry name" value="HisKA"/>
    <property type="match status" value="1"/>
</dbReference>
<dbReference type="Gene3D" id="3.30.450.40">
    <property type="match status" value="1"/>
</dbReference>
<comment type="subcellular location">
    <subcellularLocation>
        <location evidence="2">Membrane</location>
        <topology evidence="2">Multi-pass membrane protein</topology>
    </subcellularLocation>
</comment>
<dbReference type="Gene3D" id="1.10.287.130">
    <property type="match status" value="1"/>
</dbReference>
<comment type="catalytic activity">
    <reaction evidence="1">
        <text>ATP + protein L-histidine = ADP + protein N-phospho-L-histidine.</text>
        <dbReference type="EC" id="2.7.13.3"/>
    </reaction>
</comment>
<keyword evidence="9" id="KW-0067">ATP-binding</keyword>
<keyword evidence="5" id="KW-0808">Transferase</keyword>
<dbReference type="PANTHER" id="PTHR45569">
    <property type="entry name" value="SENSOR PROTEIN KDPD"/>
    <property type="match status" value="1"/>
</dbReference>
<dbReference type="Gene3D" id="3.30.565.10">
    <property type="entry name" value="Histidine kinase-like ATPase, C-terminal domain"/>
    <property type="match status" value="1"/>
</dbReference>
<dbReference type="AlphaFoldDB" id="A0A5R8KF61"/>
<dbReference type="SUPFAM" id="SSF55781">
    <property type="entry name" value="GAF domain-like"/>
    <property type="match status" value="1"/>
</dbReference>
<evidence type="ECO:0000313" key="15">
    <source>
        <dbReference type="EMBL" id="TLD70249.1"/>
    </source>
</evidence>
<keyword evidence="8 15" id="KW-0418">Kinase</keyword>
<evidence type="ECO:0000256" key="9">
    <source>
        <dbReference type="ARBA" id="ARBA00022840"/>
    </source>
</evidence>
<dbReference type="InterPro" id="IPR036097">
    <property type="entry name" value="HisK_dim/P_sf"/>
</dbReference>
<keyword evidence="4" id="KW-0597">Phosphoprotein</keyword>
<dbReference type="FunFam" id="3.40.50.300:FF:000483">
    <property type="entry name" value="Sensor histidine kinase KdpD"/>
    <property type="match status" value="1"/>
</dbReference>
<dbReference type="SUPFAM" id="SSF55874">
    <property type="entry name" value="ATPase domain of HSP90 chaperone/DNA topoisomerase II/histidine kinase"/>
    <property type="match status" value="1"/>
</dbReference>
<comment type="caution">
    <text evidence="15">The sequence shown here is derived from an EMBL/GenBank/DDBJ whole genome shotgun (WGS) entry which is preliminary data.</text>
</comment>
<keyword evidence="16" id="KW-1185">Reference proteome</keyword>
<dbReference type="Pfam" id="PF13493">
    <property type="entry name" value="DUF4118"/>
    <property type="match status" value="1"/>
</dbReference>
<gene>
    <name evidence="15" type="ORF">FEM03_13775</name>
</gene>
<dbReference type="EC" id="2.7.13.3" evidence="3"/>
<dbReference type="Pfam" id="PF02702">
    <property type="entry name" value="KdpD"/>
    <property type="match status" value="1"/>
</dbReference>
<dbReference type="SUPFAM" id="SSF47384">
    <property type="entry name" value="Homodimeric domain of signal transducing histidine kinase"/>
    <property type="match status" value="1"/>
</dbReference>
<dbReference type="InterPro" id="IPR004358">
    <property type="entry name" value="Sig_transdc_His_kin-like_C"/>
</dbReference>
<dbReference type="InterPro" id="IPR003661">
    <property type="entry name" value="HisK_dim/P_dom"/>
</dbReference>
<dbReference type="Gene3D" id="3.40.50.620">
    <property type="entry name" value="HUPs"/>
    <property type="match status" value="1"/>
</dbReference>
<name>A0A5R8KF61_9BACT</name>
<feature type="transmembrane region" description="Helical" evidence="13">
    <location>
        <begin position="478"/>
        <end position="496"/>
    </location>
</feature>
<dbReference type="Gene3D" id="3.40.50.300">
    <property type="entry name" value="P-loop containing nucleotide triphosphate hydrolases"/>
    <property type="match status" value="1"/>
</dbReference>
<dbReference type="InterPro" id="IPR003852">
    <property type="entry name" value="Sig_transdc_His_kinase_KdpD_N"/>
</dbReference>
<evidence type="ECO:0000256" key="6">
    <source>
        <dbReference type="ARBA" id="ARBA00022692"/>
    </source>
</evidence>
<reference evidence="15 16" key="1">
    <citation type="submission" date="2019-05" db="EMBL/GenBank/DDBJ databases">
        <title>Verrucobacter flavum gen. nov., sp. nov. a new member of the family Verrucomicrobiaceae.</title>
        <authorList>
            <person name="Szuroczki S."/>
            <person name="Abbaszade G."/>
            <person name="Szabo A."/>
            <person name="Felfoldi T."/>
            <person name="Schumann P."/>
            <person name="Boka K."/>
            <person name="Keki Z."/>
            <person name="Toumi M."/>
            <person name="Toth E."/>
        </authorList>
    </citation>
    <scope>NUCLEOTIDE SEQUENCE [LARGE SCALE GENOMIC DNA]</scope>
    <source>
        <strain evidence="15 16">MG-N-17</strain>
    </source>
</reference>